<evidence type="ECO:0000256" key="1">
    <source>
        <dbReference type="ARBA" id="ARBA00004651"/>
    </source>
</evidence>
<dbReference type="Proteomes" id="UP000218690">
    <property type="component" value="Unassembled WGS sequence"/>
</dbReference>
<comment type="similarity">
    <text evidence="2 13">Belongs to the sodium:solute symporter (SSF) (TC 2.A.21) family.</text>
</comment>
<feature type="transmembrane region" description="Helical" evidence="14">
    <location>
        <begin position="161"/>
        <end position="185"/>
    </location>
</feature>
<evidence type="ECO:0000256" key="6">
    <source>
        <dbReference type="ARBA" id="ARBA00022847"/>
    </source>
</evidence>
<evidence type="ECO:0000256" key="13">
    <source>
        <dbReference type="RuleBase" id="RU362091"/>
    </source>
</evidence>
<evidence type="ECO:0000256" key="11">
    <source>
        <dbReference type="ARBA" id="ARBA00023201"/>
    </source>
</evidence>
<dbReference type="GO" id="GO:0031402">
    <property type="term" value="F:sodium ion binding"/>
    <property type="evidence" value="ECO:0007669"/>
    <property type="project" value="UniProtKB-UniRule"/>
</dbReference>
<evidence type="ECO:0000256" key="2">
    <source>
        <dbReference type="ARBA" id="ARBA00006434"/>
    </source>
</evidence>
<feature type="transmembrane region" description="Helical" evidence="14">
    <location>
        <begin position="235"/>
        <end position="258"/>
    </location>
</feature>
<evidence type="ECO:0000256" key="14">
    <source>
        <dbReference type="RuleBase" id="RU366012"/>
    </source>
</evidence>
<keyword evidence="11 14" id="KW-0739">Sodium transport</keyword>
<evidence type="ECO:0000256" key="8">
    <source>
        <dbReference type="ARBA" id="ARBA00023053"/>
    </source>
</evidence>
<keyword evidence="9 14" id="KW-0406">Ion transport</keyword>
<comment type="function">
    <text evidence="14">Catalyzes the sodium-dependent uptake of extracellular L-proline.</text>
</comment>
<comment type="caution">
    <text evidence="15">The sequence shown here is derived from an EMBL/GenBank/DDBJ whole genome shotgun (WGS) entry which is preliminary data.</text>
</comment>
<feature type="transmembrane region" description="Helical" evidence="14">
    <location>
        <begin position="460"/>
        <end position="481"/>
    </location>
</feature>
<dbReference type="GO" id="GO:0005886">
    <property type="term" value="C:plasma membrane"/>
    <property type="evidence" value="ECO:0007669"/>
    <property type="project" value="UniProtKB-SubCell"/>
</dbReference>
<keyword evidence="7 14" id="KW-1133">Transmembrane helix</keyword>
<proteinExistence type="inferred from homology"/>
<feature type="transmembrane region" description="Helical" evidence="14">
    <location>
        <begin position="124"/>
        <end position="141"/>
    </location>
</feature>
<evidence type="ECO:0000313" key="16">
    <source>
        <dbReference type="Proteomes" id="UP000218690"/>
    </source>
</evidence>
<gene>
    <name evidence="15" type="primary">putP</name>
    <name evidence="15" type="ORF">COM45_06175</name>
</gene>
<feature type="transmembrane region" description="Helical" evidence="14">
    <location>
        <begin position="76"/>
        <end position="93"/>
    </location>
</feature>
<dbReference type="InterPro" id="IPR011851">
    <property type="entry name" value="Na/Pro_symporter"/>
</dbReference>
<evidence type="ECO:0000313" key="15">
    <source>
        <dbReference type="EMBL" id="PCC82945.1"/>
    </source>
</evidence>
<evidence type="ECO:0000256" key="5">
    <source>
        <dbReference type="ARBA" id="ARBA00022692"/>
    </source>
</evidence>
<evidence type="ECO:0000256" key="9">
    <source>
        <dbReference type="ARBA" id="ARBA00023065"/>
    </source>
</evidence>
<keyword evidence="10 14" id="KW-0472">Membrane</keyword>
<evidence type="ECO:0000256" key="3">
    <source>
        <dbReference type="ARBA" id="ARBA00022448"/>
    </source>
</evidence>
<evidence type="ECO:0000256" key="12">
    <source>
        <dbReference type="ARBA" id="ARBA00033708"/>
    </source>
</evidence>
<keyword evidence="14" id="KW-0029">Amino-acid transport</keyword>
<evidence type="ECO:0000256" key="10">
    <source>
        <dbReference type="ARBA" id="ARBA00023136"/>
    </source>
</evidence>
<reference evidence="15 16" key="1">
    <citation type="submission" date="2017-09" db="EMBL/GenBank/DDBJ databases">
        <title>Draft Genome Sequence of Corynebacterium accolens AH4003.</title>
        <authorList>
            <person name="Chen Y."/>
            <person name="Oosthuysen W.F."/>
            <person name="Kelley S."/>
            <person name="Horswill A."/>
        </authorList>
    </citation>
    <scope>NUCLEOTIDE SEQUENCE [LARGE SCALE GENOMIC DNA]</scope>
    <source>
        <strain evidence="15 16">AH4003</strain>
    </source>
</reference>
<dbReference type="CDD" id="cd11475">
    <property type="entry name" value="SLC5sbd_PutP"/>
    <property type="match status" value="1"/>
</dbReference>
<keyword evidence="5 14" id="KW-0812">Transmembrane</keyword>
<dbReference type="InterPro" id="IPR001734">
    <property type="entry name" value="Na/solute_symporter"/>
</dbReference>
<dbReference type="PANTHER" id="PTHR48086:SF3">
    <property type="entry name" value="SODIUM_PROLINE SYMPORTER"/>
    <property type="match status" value="1"/>
</dbReference>
<feature type="transmembrane region" description="Helical" evidence="14">
    <location>
        <begin position="6"/>
        <end position="24"/>
    </location>
</feature>
<comment type="subcellular location">
    <subcellularLocation>
        <location evidence="1 14">Cell membrane</location>
        <topology evidence="1 14">Multi-pass membrane protein</topology>
    </subcellularLocation>
</comment>
<dbReference type="NCBIfam" id="TIGR02121">
    <property type="entry name" value="Na_Pro_sym"/>
    <property type="match status" value="1"/>
</dbReference>
<dbReference type="PROSITE" id="PS00456">
    <property type="entry name" value="NA_SOLUT_SYMP_1"/>
    <property type="match status" value="1"/>
</dbReference>
<dbReference type="PROSITE" id="PS00457">
    <property type="entry name" value="NA_SOLUT_SYMP_2"/>
    <property type="match status" value="1"/>
</dbReference>
<keyword evidence="4 14" id="KW-1003">Cell membrane</keyword>
<organism evidence="15 16">
    <name type="scientific">Corynebacterium accolens</name>
    <dbReference type="NCBI Taxonomy" id="38284"/>
    <lineage>
        <taxon>Bacteria</taxon>
        <taxon>Bacillati</taxon>
        <taxon>Actinomycetota</taxon>
        <taxon>Actinomycetes</taxon>
        <taxon>Mycobacteriales</taxon>
        <taxon>Corynebacteriaceae</taxon>
        <taxon>Corynebacterium</taxon>
    </lineage>
</organism>
<dbReference type="InterPro" id="IPR018212">
    <property type="entry name" value="Na/solute_symporter_CS"/>
</dbReference>
<dbReference type="Gene3D" id="1.20.1730.10">
    <property type="entry name" value="Sodium/glucose cotransporter"/>
    <property type="match status" value="1"/>
</dbReference>
<dbReference type="PROSITE" id="PS50283">
    <property type="entry name" value="NA_SOLUT_SYMP_3"/>
    <property type="match status" value="1"/>
</dbReference>
<dbReference type="Pfam" id="PF00474">
    <property type="entry name" value="SSF"/>
    <property type="match status" value="1"/>
</dbReference>
<dbReference type="GO" id="GO:0005298">
    <property type="term" value="F:proline:sodium symporter activity"/>
    <property type="evidence" value="ECO:0007669"/>
    <property type="project" value="UniProtKB-UniRule"/>
</dbReference>
<dbReference type="FunFam" id="1.20.1730.10:FF:000002">
    <property type="entry name" value="Sodium/proline symporter"/>
    <property type="match status" value="1"/>
</dbReference>
<feature type="transmembrane region" description="Helical" evidence="14">
    <location>
        <begin position="378"/>
        <end position="399"/>
    </location>
</feature>
<evidence type="ECO:0000256" key="7">
    <source>
        <dbReference type="ARBA" id="ARBA00022989"/>
    </source>
</evidence>
<dbReference type="GO" id="GO:0015193">
    <property type="term" value="F:L-proline transmembrane transporter activity"/>
    <property type="evidence" value="ECO:0007669"/>
    <property type="project" value="TreeGrafter"/>
</dbReference>
<comment type="catalytic activity">
    <reaction evidence="12">
        <text>L-proline(in) + Na(+)(in) = L-proline(out) + Na(+)(out)</text>
        <dbReference type="Rhea" id="RHEA:28967"/>
        <dbReference type="ChEBI" id="CHEBI:29101"/>
        <dbReference type="ChEBI" id="CHEBI:60039"/>
    </reaction>
</comment>
<evidence type="ECO:0000256" key="4">
    <source>
        <dbReference type="ARBA" id="ARBA00022475"/>
    </source>
</evidence>
<dbReference type="EMBL" id="NWBP01000021">
    <property type="protein sequence ID" value="PCC82945.1"/>
    <property type="molecule type" value="Genomic_DNA"/>
</dbReference>
<feature type="transmembrane region" description="Helical" evidence="14">
    <location>
        <begin position="437"/>
        <end position="454"/>
    </location>
</feature>
<dbReference type="NCBIfam" id="TIGR00813">
    <property type="entry name" value="sss"/>
    <property type="match status" value="1"/>
</dbReference>
<dbReference type="PANTHER" id="PTHR48086">
    <property type="entry name" value="SODIUM/PROLINE SYMPORTER-RELATED"/>
    <property type="match status" value="1"/>
</dbReference>
<feature type="transmembrane region" description="Helical" evidence="14">
    <location>
        <begin position="279"/>
        <end position="305"/>
    </location>
</feature>
<dbReference type="AlphaFoldDB" id="A0A2A4AGP9"/>
<keyword evidence="6 14" id="KW-0769">Symport</keyword>
<keyword evidence="8 14" id="KW-0915">Sodium</keyword>
<dbReference type="GO" id="GO:0015824">
    <property type="term" value="P:proline transport"/>
    <property type="evidence" value="ECO:0007669"/>
    <property type="project" value="UniProtKB-UniRule"/>
</dbReference>
<sequence length="520" mass="56126">MQDSTWYVVAMILYLLAMAAIGFWSYKQTDQYDDYVLGGRGLHPFVAALSAGASDMSGWLLMGLPGALFLTGMSELWMAIGLLVGAWANWKWVAPRLRSYSEIAGNSITVPSFFENRLHDKSRVLRILSAAIIIFFFTFYVSSGMVSGGRYFESTFGGDYLVGMLIVAAVTVFYTFVGGFLAVSYTDTVQGLLMFASLIIVPIMAIMTLDNPGDIFSFAAENPYASGGVIENPEYFSIFSGVSAAVIIGNLAWGLGYFGQPHIIVRFMALRKPADARAGRFYGISWMFLSLIGAIFVALAGTVFFTNTDHAITDQENYETIFLDMAQVMFHPLFAGLVLTAVLAAIMSTMSSQMLVVSTSLIEDLFMIVAKKKPSQDVLINLSRTAVVAIAIIATVLAINPSDSILGLVGFAWAGFGSAFGPLVLLSLYWKRLNSTGAIAGMVTGAIVAIGWGMSALSDALYELVPGFAISLVVTVVVSLVTKAPDTKVVTEFEEASQLAKLVENNKNLDFEEAAEKVQG</sequence>
<name>A0A2A4AGP9_9CORY</name>
<feature type="transmembrane region" description="Helical" evidence="14">
    <location>
        <begin position="405"/>
        <end position="430"/>
    </location>
</feature>
<feature type="transmembrane region" description="Helical" evidence="14">
    <location>
        <begin position="192"/>
        <end position="209"/>
    </location>
</feature>
<feature type="transmembrane region" description="Helical" evidence="14">
    <location>
        <begin position="333"/>
        <end position="357"/>
    </location>
</feature>
<protein>
    <recommendedName>
        <fullName evidence="14">Sodium/proline symporter</fullName>
    </recommendedName>
    <alternativeName>
        <fullName evidence="14">Proline permease</fullName>
    </alternativeName>
</protein>
<keyword evidence="3 14" id="KW-0813">Transport</keyword>
<dbReference type="InterPro" id="IPR038377">
    <property type="entry name" value="Na/Glc_symporter_sf"/>
</dbReference>
<accession>A0A2A4AGP9</accession>
<dbReference type="InterPro" id="IPR050277">
    <property type="entry name" value="Sodium:Solute_Symporter"/>
</dbReference>